<dbReference type="EMBL" id="JAAIUV010000020">
    <property type="protein sequence ID" value="NEX79643.1"/>
    <property type="molecule type" value="Genomic_DNA"/>
</dbReference>
<name>A0A6B3TS59_9BACI</name>
<feature type="coiled-coil region" evidence="1">
    <location>
        <begin position="25"/>
        <end position="52"/>
    </location>
</feature>
<reference evidence="2" key="1">
    <citation type="submission" date="2020-02" db="EMBL/GenBank/DDBJ databases">
        <title>Bacillus sedimentmangrovi sp. nov., isolated from sediment of the mangrove ecosystem.</title>
        <authorList>
            <person name="Liu G."/>
        </authorList>
    </citation>
    <scope>NUCLEOTIDE SEQUENCE [LARGE SCALE GENOMIC DNA]</scope>
    <source>
        <strain evidence="2">SgZ-7</strain>
    </source>
</reference>
<sequence>MKNFVFLLPFLLLVACSNQTPTLSKEDEIRIEQETKQELKEAEEKAKKEVEEMLSWHDHEKYDFIAYQSLSRTEEERNGKLEYK</sequence>
<accession>A0A6B3TS59</accession>
<protein>
    <submittedName>
        <fullName evidence="2">Uncharacterized protein</fullName>
    </submittedName>
</protein>
<keyword evidence="3" id="KW-1185">Reference proteome</keyword>
<dbReference type="Proteomes" id="UP000481621">
    <property type="component" value="Unassembled WGS sequence"/>
</dbReference>
<dbReference type="RefSeq" id="WP_163252161.1">
    <property type="nucleotide sequence ID" value="NZ_JAAIUV010000020.1"/>
</dbReference>
<keyword evidence="1" id="KW-0175">Coiled coil</keyword>
<comment type="caution">
    <text evidence="2">The sequence shown here is derived from an EMBL/GenBank/DDBJ whole genome shotgun (WGS) entry which is preliminary data.</text>
</comment>
<organism evidence="2 3">
    <name type="scientific">Neobacillus thermocopriae</name>
    <dbReference type="NCBI Taxonomy" id="1215031"/>
    <lineage>
        <taxon>Bacteria</taxon>
        <taxon>Bacillati</taxon>
        <taxon>Bacillota</taxon>
        <taxon>Bacilli</taxon>
        <taxon>Bacillales</taxon>
        <taxon>Bacillaceae</taxon>
        <taxon>Neobacillus</taxon>
    </lineage>
</organism>
<dbReference type="AlphaFoldDB" id="A0A6B3TS59"/>
<dbReference type="PROSITE" id="PS51257">
    <property type="entry name" value="PROKAR_LIPOPROTEIN"/>
    <property type="match status" value="1"/>
</dbReference>
<gene>
    <name evidence="2" type="ORF">G4Z05_12320</name>
</gene>
<proteinExistence type="predicted"/>
<evidence type="ECO:0000313" key="3">
    <source>
        <dbReference type="Proteomes" id="UP000481621"/>
    </source>
</evidence>
<evidence type="ECO:0000313" key="2">
    <source>
        <dbReference type="EMBL" id="NEX79643.1"/>
    </source>
</evidence>
<evidence type="ECO:0000256" key="1">
    <source>
        <dbReference type="SAM" id="Coils"/>
    </source>
</evidence>